<dbReference type="Proteomes" id="UP001500936">
    <property type="component" value="Unassembled WGS sequence"/>
</dbReference>
<keyword evidence="2" id="KW-1185">Reference proteome</keyword>
<sequence length="60" mass="6796">MEKNSKDFGAVKNSITGKSIREMTWSEIFSLAGQPMTQTEAIRHIKSVRAAREQNKNKQS</sequence>
<reference evidence="2" key="1">
    <citation type="journal article" date="2019" name="Int. J. Syst. Evol. Microbiol.">
        <title>The Global Catalogue of Microorganisms (GCM) 10K type strain sequencing project: providing services to taxonomists for standard genome sequencing and annotation.</title>
        <authorList>
            <consortium name="The Broad Institute Genomics Platform"/>
            <consortium name="The Broad Institute Genome Sequencing Center for Infectious Disease"/>
            <person name="Wu L."/>
            <person name="Ma J."/>
        </authorList>
    </citation>
    <scope>NUCLEOTIDE SEQUENCE [LARGE SCALE GENOMIC DNA]</scope>
    <source>
        <strain evidence="2">JCM 17925</strain>
    </source>
</reference>
<organism evidence="1 2">
    <name type="scientific">Nibrella viscosa</name>
    <dbReference type="NCBI Taxonomy" id="1084524"/>
    <lineage>
        <taxon>Bacteria</taxon>
        <taxon>Pseudomonadati</taxon>
        <taxon>Bacteroidota</taxon>
        <taxon>Cytophagia</taxon>
        <taxon>Cytophagales</taxon>
        <taxon>Spirosomataceae</taxon>
        <taxon>Nibrella</taxon>
    </lineage>
</organism>
<gene>
    <name evidence="1" type="ORF">GCM10023187_45620</name>
</gene>
<evidence type="ECO:0000313" key="1">
    <source>
        <dbReference type="EMBL" id="GAA4415270.1"/>
    </source>
</evidence>
<evidence type="ECO:0000313" key="2">
    <source>
        <dbReference type="Proteomes" id="UP001500936"/>
    </source>
</evidence>
<name>A0ABP8KTX6_9BACT</name>
<proteinExistence type="predicted"/>
<protein>
    <submittedName>
        <fullName evidence="1">Uncharacterized protein</fullName>
    </submittedName>
</protein>
<dbReference type="EMBL" id="BAABHB010000012">
    <property type="protein sequence ID" value="GAA4415270.1"/>
    <property type="molecule type" value="Genomic_DNA"/>
</dbReference>
<accession>A0ABP8KTX6</accession>
<comment type="caution">
    <text evidence="1">The sequence shown here is derived from an EMBL/GenBank/DDBJ whole genome shotgun (WGS) entry which is preliminary data.</text>
</comment>